<evidence type="ECO:0000256" key="6">
    <source>
        <dbReference type="ARBA" id="ARBA00023242"/>
    </source>
</evidence>
<evidence type="ECO:0000256" key="2">
    <source>
        <dbReference type="ARBA" id="ARBA00022618"/>
    </source>
</evidence>
<evidence type="ECO:0000256" key="4">
    <source>
        <dbReference type="ARBA" id="ARBA00022776"/>
    </source>
</evidence>
<reference evidence="9" key="1">
    <citation type="submission" date="2023-03" db="EMBL/GenBank/DDBJ databases">
        <authorList>
            <person name="Julca I."/>
        </authorList>
    </citation>
    <scope>NUCLEOTIDE SEQUENCE</scope>
</reference>
<dbReference type="InterPro" id="IPR011989">
    <property type="entry name" value="ARM-like"/>
</dbReference>
<evidence type="ECO:0000256" key="3">
    <source>
        <dbReference type="ARBA" id="ARBA00022763"/>
    </source>
</evidence>
<protein>
    <submittedName>
        <fullName evidence="9">OLC1v1016244C1</fullName>
    </submittedName>
</protein>
<feature type="region of interest" description="Disordered" evidence="8">
    <location>
        <begin position="1351"/>
        <end position="1374"/>
    </location>
</feature>
<evidence type="ECO:0000256" key="5">
    <source>
        <dbReference type="ARBA" id="ARBA00023204"/>
    </source>
</evidence>
<evidence type="ECO:0000313" key="10">
    <source>
        <dbReference type="Proteomes" id="UP001161247"/>
    </source>
</evidence>
<dbReference type="GO" id="GO:0035825">
    <property type="term" value="P:homologous recombination"/>
    <property type="evidence" value="ECO:0007669"/>
    <property type="project" value="UniProtKB-ARBA"/>
</dbReference>
<dbReference type="CDD" id="cd19953">
    <property type="entry name" value="PDS5"/>
    <property type="match status" value="1"/>
</dbReference>
<dbReference type="PANTHER" id="PTHR12663:SF50">
    <property type="entry name" value="SISTER CHROMATID COHESION PROTEIN PDS5 HOMOLOG B"/>
    <property type="match status" value="1"/>
</dbReference>
<keyword evidence="6" id="KW-0539">Nucleus</keyword>
<dbReference type="SUPFAM" id="SSF48371">
    <property type="entry name" value="ARM repeat"/>
    <property type="match status" value="1"/>
</dbReference>
<dbReference type="InterPro" id="IPR039776">
    <property type="entry name" value="Pds5"/>
</dbReference>
<proteinExistence type="predicted"/>
<evidence type="ECO:0000256" key="8">
    <source>
        <dbReference type="SAM" id="MobiDB-lite"/>
    </source>
</evidence>
<comment type="subcellular location">
    <subcellularLocation>
        <location evidence="1">Nucleus</location>
    </subcellularLocation>
</comment>
<sequence length="1374" mass="155751">MTKAKSETESQPLISRLGNRLSTYKTCPGKEPLVELLEQAGSALGGLKQRESENQVVVRPFRDFLIKYKLFQHKDKDIRLLVATCVCEIIRAEAPDPSFTDEVLRDIFTLLLSIFGETVDITSPYFSRRVKLLDTVAKLKFCVLMLDSGCEDLVLEMFKIFFGVAREQHPQCVINAMAFIVTHILDEKLEEEDHEPLVFQEKVSEPLLDVIFQNLVREPKDAAVGSERLAVSVIQNCTEKFKRYICTFFRSCILNPDIIESKTKESYHEIIYEIFRIAPQMLLSVIPSFSHELLTDQVDVRIKALNLLKKLFSLPGHRNGREYYSIFAEFITRFSDKSSEVRLCALSCAKAFCMSDLSGTESVEVFTAIQSRLLDFDDRVRTQAVTLLCDLGRSKINSISGEVICLVAERLRDKKVSVRKKALQKLLELYRDYCTKCAEDMAVISDHFEQIPGKILMLLFDKEFRLQSLEHVLAVELFPDSLSVEDKMRHWIYLCSFFTPLHLKALNIILSQKRRLRDALQSFLYLWSREKDINYEEIERKTKALVLKISAYFPNPEEAKDLLYKLTELKDDDIFRMLRELLLNVQDAHSVRDHLLIKVGSHSHFFEFLKLLSAKCMLNIFSSRHIRCILDQLTVGDCVGYKHLKDSSVRLLLTVLGAFPMLLQSSEKRFLELLAKDIIPFNEQVIHVMTKDGSNLCIELSDVYALLEKVCLEGTRAHAKLAVIAIKALSGSREKVIFSKLCKILLDSLRHSKNVPTVLQSLGCIAQQSPSALEAHEADITSYILEEVFTLAKVDKSNKLNSNCETSQCCKSCMLQIYGLKALVKSFLPTGHSPGDQNFNYLLSVITKMLQTGCVSDVTDPCHSDMGSIQLAAAKSVLLLSRKWDLHISPLIFRMTMLVATDNSLLLRRLFVNKVQKLLKEHAVPSRYACAFSFASSDADKTLYDDSLKYMGEYIKLNAKRAGLDESAPLSRCLLKHPVYVIVFLIHLLAHDSGFPPMDCLDAEMYQKPVSILHFCIRALLNIHFYDKDSEVEKTAFYLRSIFIAIKRAEDAVDAQKTPKLHFLADMGISLLHHAGGKVPKADNPELILLPSSLYKLSLPGSREGYSTFSSHNESGATLIEKLTGMIGSRTSQDSSTTEKRGKIISKEDFLITETNCMNEIASRAKIIERSNKPCSYQKQLHEASPLGTEADGKSLAVSFPPPKTFENSEFLIGDEDIENFEAVSNEQFPSSHNSVATKCTLVQKDVLCGHSTEMDMLARCNSRPGKSKLETANYYKLRNSKEIKDKVDRLDVEHLEPVTTNKSHAEQSCVSNQMETSNLLLHDYNTKSIKTNKFCSNRIPLRENVERVQKSKSAARTANEKENIGRTTRRRLI</sequence>
<dbReference type="GO" id="GO:0006281">
    <property type="term" value="P:DNA repair"/>
    <property type="evidence" value="ECO:0007669"/>
    <property type="project" value="UniProtKB-KW"/>
</dbReference>
<dbReference type="GO" id="GO:0007064">
    <property type="term" value="P:mitotic sister chromatid cohesion"/>
    <property type="evidence" value="ECO:0007669"/>
    <property type="project" value="InterPro"/>
</dbReference>
<keyword evidence="4" id="KW-0498">Mitosis</keyword>
<dbReference type="GO" id="GO:0000785">
    <property type="term" value="C:chromatin"/>
    <property type="evidence" value="ECO:0007669"/>
    <property type="project" value="TreeGrafter"/>
</dbReference>
<keyword evidence="10" id="KW-1185">Reference proteome</keyword>
<dbReference type="InterPro" id="IPR016024">
    <property type="entry name" value="ARM-type_fold"/>
</dbReference>
<evidence type="ECO:0000313" key="9">
    <source>
        <dbReference type="EMBL" id="CAI9115357.1"/>
    </source>
</evidence>
<accession>A0AAV1E6U7</accession>
<dbReference type="GO" id="GO:0051301">
    <property type="term" value="P:cell division"/>
    <property type="evidence" value="ECO:0007669"/>
    <property type="project" value="UniProtKB-KW"/>
</dbReference>
<dbReference type="Gene3D" id="1.25.10.10">
    <property type="entry name" value="Leucine-rich Repeat Variant"/>
    <property type="match status" value="1"/>
</dbReference>
<keyword evidence="5" id="KW-0234">DNA repair</keyword>
<name>A0AAV1E6U7_OLDCO</name>
<keyword evidence="7" id="KW-0131">Cell cycle</keyword>
<dbReference type="Proteomes" id="UP001161247">
    <property type="component" value="Chromosome 8"/>
</dbReference>
<keyword evidence="2" id="KW-0132">Cell division</keyword>
<organism evidence="9 10">
    <name type="scientific">Oldenlandia corymbosa var. corymbosa</name>
    <dbReference type="NCBI Taxonomy" id="529605"/>
    <lineage>
        <taxon>Eukaryota</taxon>
        <taxon>Viridiplantae</taxon>
        <taxon>Streptophyta</taxon>
        <taxon>Embryophyta</taxon>
        <taxon>Tracheophyta</taxon>
        <taxon>Spermatophyta</taxon>
        <taxon>Magnoliopsida</taxon>
        <taxon>eudicotyledons</taxon>
        <taxon>Gunneridae</taxon>
        <taxon>Pentapetalae</taxon>
        <taxon>asterids</taxon>
        <taxon>lamiids</taxon>
        <taxon>Gentianales</taxon>
        <taxon>Rubiaceae</taxon>
        <taxon>Rubioideae</taxon>
        <taxon>Spermacoceae</taxon>
        <taxon>Hedyotis-Oldenlandia complex</taxon>
        <taxon>Oldenlandia</taxon>
    </lineage>
</organism>
<dbReference type="PANTHER" id="PTHR12663">
    <property type="entry name" value="ANDROGEN INDUCED INHIBITOR OF PROLIFERATION AS3 / PDS5-RELATED"/>
    <property type="match status" value="1"/>
</dbReference>
<keyword evidence="3" id="KW-0227">DNA damage</keyword>
<evidence type="ECO:0000256" key="7">
    <source>
        <dbReference type="ARBA" id="ARBA00023306"/>
    </source>
</evidence>
<dbReference type="GO" id="GO:0005634">
    <property type="term" value="C:nucleus"/>
    <property type="evidence" value="ECO:0007669"/>
    <property type="project" value="UniProtKB-SubCell"/>
</dbReference>
<evidence type="ECO:0000256" key="1">
    <source>
        <dbReference type="ARBA" id="ARBA00004123"/>
    </source>
</evidence>
<gene>
    <name evidence="9" type="ORF">OLC1_LOCUS21900</name>
</gene>
<dbReference type="EMBL" id="OX459125">
    <property type="protein sequence ID" value="CAI9115357.1"/>
    <property type="molecule type" value="Genomic_DNA"/>
</dbReference>
<dbReference type="Pfam" id="PF20168">
    <property type="entry name" value="PDS5"/>
    <property type="match status" value="1"/>
</dbReference>